<dbReference type="EMBL" id="SOFE01000011">
    <property type="protein sequence ID" value="TFB86096.1"/>
    <property type="molecule type" value="Genomic_DNA"/>
</dbReference>
<keyword evidence="1" id="KW-0732">Signal</keyword>
<accession>A0A1I2YPQ0</accession>
<evidence type="ECO:0000313" key="3">
    <source>
        <dbReference type="EMBL" id="SFH27538.1"/>
    </source>
</evidence>
<dbReference type="EMBL" id="FOPW01000002">
    <property type="protein sequence ID" value="SFH27538.1"/>
    <property type="molecule type" value="Genomic_DNA"/>
</dbReference>
<organism evidence="4 6">
    <name type="scientific">Cryobacterium levicorallinum</name>
    <dbReference type="NCBI Taxonomy" id="995038"/>
    <lineage>
        <taxon>Bacteria</taxon>
        <taxon>Bacillati</taxon>
        <taxon>Actinomycetota</taxon>
        <taxon>Actinomycetes</taxon>
        <taxon>Micrococcales</taxon>
        <taxon>Microbacteriaceae</taxon>
        <taxon>Cryobacterium</taxon>
    </lineage>
</organism>
<dbReference type="RefSeq" id="WP_092448413.1">
    <property type="nucleotide sequence ID" value="NZ_BKAC01000012.1"/>
</dbReference>
<name>A0A1I2YPQ0_9MICO</name>
<feature type="domain" description="DUF5666" evidence="2">
    <location>
        <begin position="192"/>
        <end position="261"/>
    </location>
</feature>
<dbReference type="Pfam" id="PF18914">
    <property type="entry name" value="DUF5666"/>
    <property type="match status" value="1"/>
</dbReference>
<proteinExistence type="predicted"/>
<evidence type="ECO:0000256" key="1">
    <source>
        <dbReference type="SAM" id="SignalP"/>
    </source>
</evidence>
<dbReference type="Proteomes" id="UP000297963">
    <property type="component" value="Unassembled WGS sequence"/>
</dbReference>
<evidence type="ECO:0000259" key="2">
    <source>
        <dbReference type="Pfam" id="PF18914"/>
    </source>
</evidence>
<dbReference type="InterPro" id="IPR043724">
    <property type="entry name" value="DUF5666"/>
</dbReference>
<dbReference type="Proteomes" id="UP000199681">
    <property type="component" value="Unassembled WGS sequence"/>
</dbReference>
<dbReference type="STRING" id="995038.SAMN05216274_102253"/>
<feature type="signal peptide" evidence="1">
    <location>
        <begin position="1"/>
        <end position="29"/>
    </location>
</feature>
<reference evidence="3 5" key="1">
    <citation type="submission" date="2016-10" db="EMBL/GenBank/DDBJ databases">
        <authorList>
            <person name="Varghese N."/>
            <person name="Submissions S."/>
        </authorList>
    </citation>
    <scope>NUCLEOTIDE SEQUENCE [LARGE SCALE GENOMIC DNA]</scope>
    <source>
        <strain evidence="3 5">GMCC 1.11211</strain>
    </source>
</reference>
<protein>
    <recommendedName>
        <fullName evidence="2">DUF5666 domain-containing protein</fullName>
    </recommendedName>
</protein>
<gene>
    <name evidence="4" type="ORF">E3O11_06330</name>
    <name evidence="3" type="ORF">SAMN05216274_102253</name>
</gene>
<comment type="caution">
    <text evidence="4">The sequence shown here is derived from an EMBL/GenBank/DDBJ whole genome shotgun (WGS) entry which is preliminary data.</text>
</comment>
<dbReference type="AlphaFoldDB" id="A0A1I2YPQ0"/>
<keyword evidence="5" id="KW-1185">Reference proteome</keyword>
<sequence length="288" mass="27511">MMKLKRRAAFAGGALALGGVLLLSGCAGTDGTAAAASTTDTSTEEQARVAPGLTGEIAALTGQTFQLQDSDSQTAVTYSDATTFTSTLAATLADVSVGQCVNLSSAAAADGTDAATVPTSVAVTDAVDGACASGLGELGGGGMPGGTPPTDMPTDMPTDLPEDMPMGADGTAPTGIPTDLPADAGGFGTRTTGLVTAVTATAITVASTDVDGVVASETVTVDDSTSYTKTSASDASALAVGLCASAQGEADDTGSFAASAVALSVTGDDGCVSAMAGPGGRMGGDANE</sequence>
<evidence type="ECO:0000313" key="6">
    <source>
        <dbReference type="Proteomes" id="UP000297963"/>
    </source>
</evidence>
<dbReference type="PROSITE" id="PS51257">
    <property type="entry name" value="PROKAR_LIPOPROTEIN"/>
    <property type="match status" value="1"/>
</dbReference>
<evidence type="ECO:0000313" key="4">
    <source>
        <dbReference type="EMBL" id="TFB86096.1"/>
    </source>
</evidence>
<evidence type="ECO:0000313" key="5">
    <source>
        <dbReference type="Proteomes" id="UP000199681"/>
    </source>
</evidence>
<reference evidence="4 6" key="2">
    <citation type="submission" date="2019-03" db="EMBL/GenBank/DDBJ databases">
        <title>Genomics of glacier-inhabiting Cryobacterium strains.</title>
        <authorList>
            <person name="Liu Q."/>
            <person name="Xin Y.-H."/>
        </authorList>
    </citation>
    <scope>NUCLEOTIDE SEQUENCE [LARGE SCALE GENOMIC DNA]</scope>
    <source>
        <strain evidence="4 6">Hh34</strain>
    </source>
</reference>
<feature type="chain" id="PRO_5038791980" description="DUF5666 domain-containing protein" evidence="1">
    <location>
        <begin position="30"/>
        <end position="288"/>
    </location>
</feature>